<evidence type="ECO:0000256" key="3">
    <source>
        <dbReference type="ARBA" id="ARBA00022801"/>
    </source>
</evidence>
<dbReference type="GO" id="GO:0016788">
    <property type="term" value="F:hydrolase activity, acting on ester bonds"/>
    <property type="evidence" value="ECO:0007669"/>
    <property type="project" value="InterPro"/>
</dbReference>
<dbReference type="Gramene" id="Pp3c21_7510V3.1">
    <property type="protein sequence ID" value="Pp3c21_7510V3.1"/>
    <property type="gene ID" value="Pp3c21_7510"/>
</dbReference>
<reference evidence="5 7" key="1">
    <citation type="journal article" date="2008" name="Science">
        <title>The Physcomitrella genome reveals evolutionary insights into the conquest of land by plants.</title>
        <authorList>
            <person name="Rensing S."/>
            <person name="Lang D."/>
            <person name="Zimmer A."/>
            <person name="Terry A."/>
            <person name="Salamov A."/>
            <person name="Shapiro H."/>
            <person name="Nishiyama T."/>
            <person name="Perroud P.-F."/>
            <person name="Lindquist E."/>
            <person name="Kamisugi Y."/>
            <person name="Tanahashi T."/>
            <person name="Sakakibara K."/>
            <person name="Fujita T."/>
            <person name="Oishi K."/>
            <person name="Shin-I T."/>
            <person name="Kuroki Y."/>
            <person name="Toyoda A."/>
            <person name="Suzuki Y."/>
            <person name="Hashimoto A."/>
            <person name="Yamaguchi K."/>
            <person name="Sugano A."/>
            <person name="Kohara Y."/>
            <person name="Fujiyama A."/>
            <person name="Anterola A."/>
            <person name="Aoki S."/>
            <person name="Ashton N."/>
            <person name="Barbazuk W.B."/>
            <person name="Barker E."/>
            <person name="Bennetzen J."/>
            <person name="Bezanilla M."/>
            <person name="Blankenship R."/>
            <person name="Cho S.H."/>
            <person name="Dutcher S."/>
            <person name="Estelle M."/>
            <person name="Fawcett J.A."/>
            <person name="Gundlach H."/>
            <person name="Hanada K."/>
            <person name="Heyl A."/>
            <person name="Hicks K.A."/>
            <person name="Hugh J."/>
            <person name="Lohr M."/>
            <person name="Mayer K."/>
            <person name="Melkozernov A."/>
            <person name="Murata T."/>
            <person name="Nelson D."/>
            <person name="Pils B."/>
            <person name="Prigge M."/>
            <person name="Reiss B."/>
            <person name="Renner T."/>
            <person name="Rombauts S."/>
            <person name="Rushton P."/>
            <person name="Sanderfoot A."/>
            <person name="Schween G."/>
            <person name="Shiu S.-H."/>
            <person name="Stueber K."/>
            <person name="Theodoulou F.L."/>
            <person name="Tu H."/>
            <person name="Van de Peer Y."/>
            <person name="Verrier P.J."/>
            <person name="Waters E."/>
            <person name="Wood A."/>
            <person name="Yang L."/>
            <person name="Cove D."/>
            <person name="Cuming A."/>
            <person name="Hasebe M."/>
            <person name="Lucas S."/>
            <person name="Mishler D.B."/>
            <person name="Reski R."/>
            <person name="Grigoriev I."/>
            <person name="Quatrano R.S."/>
            <person name="Boore J.L."/>
        </authorList>
    </citation>
    <scope>NUCLEOTIDE SEQUENCE [LARGE SCALE GENOMIC DNA]</scope>
    <source>
        <strain evidence="6 7">cv. Gransden 2004</strain>
    </source>
</reference>
<protein>
    <recommendedName>
        <fullName evidence="8">GDSL esterase/lipase</fullName>
    </recommendedName>
</protein>
<reference evidence="5 7" key="2">
    <citation type="journal article" date="2018" name="Plant J.">
        <title>The Physcomitrella patens chromosome-scale assembly reveals moss genome structure and evolution.</title>
        <authorList>
            <person name="Lang D."/>
            <person name="Ullrich K.K."/>
            <person name="Murat F."/>
            <person name="Fuchs J."/>
            <person name="Jenkins J."/>
            <person name="Haas F.B."/>
            <person name="Piednoel M."/>
            <person name="Gundlach H."/>
            <person name="Van Bel M."/>
            <person name="Meyberg R."/>
            <person name="Vives C."/>
            <person name="Morata J."/>
            <person name="Symeonidi A."/>
            <person name="Hiss M."/>
            <person name="Muchero W."/>
            <person name="Kamisugi Y."/>
            <person name="Saleh O."/>
            <person name="Blanc G."/>
            <person name="Decker E.L."/>
            <person name="van Gessel N."/>
            <person name="Grimwood J."/>
            <person name="Hayes R.D."/>
            <person name="Graham S.W."/>
            <person name="Gunter L.E."/>
            <person name="McDaniel S.F."/>
            <person name="Hoernstein S.N.W."/>
            <person name="Larsson A."/>
            <person name="Li F.W."/>
            <person name="Perroud P.F."/>
            <person name="Phillips J."/>
            <person name="Ranjan P."/>
            <person name="Rokshar D.S."/>
            <person name="Rothfels C.J."/>
            <person name="Schneider L."/>
            <person name="Shu S."/>
            <person name="Stevenson D.W."/>
            <person name="Thummler F."/>
            <person name="Tillich M."/>
            <person name="Villarreal Aguilar J.C."/>
            <person name="Widiez T."/>
            <person name="Wong G.K."/>
            <person name="Wymore A."/>
            <person name="Zhang Y."/>
            <person name="Zimmer A.D."/>
            <person name="Quatrano R.S."/>
            <person name="Mayer K.F.X."/>
            <person name="Goodstein D."/>
            <person name="Casacuberta J.M."/>
            <person name="Vandepoele K."/>
            <person name="Reski R."/>
            <person name="Cuming A.C."/>
            <person name="Tuskan G.A."/>
            <person name="Maumus F."/>
            <person name="Salse J."/>
            <person name="Schmutz J."/>
            <person name="Rensing S.A."/>
        </authorList>
    </citation>
    <scope>NUCLEOTIDE SEQUENCE [LARGE SCALE GENOMIC DNA]</scope>
    <source>
        <strain evidence="6 7">cv. Gransden 2004</strain>
    </source>
</reference>
<dbReference type="Pfam" id="PF00657">
    <property type="entry name" value="Lipase_GDSL"/>
    <property type="match status" value="1"/>
</dbReference>
<evidence type="ECO:0000313" key="5">
    <source>
        <dbReference type="EMBL" id="PNR31716.1"/>
    </source>
</evidence>
<dbReference type="EMBL" id="ABEU02000021">
    <property type="protein sequence ID" value="PNR31716.1"/>
    <property type="molecule type" value="Genomic_DNA"/>
</dbReference>
<comment type="similarity">
    <text evidence="1">Belongs to the 'GDSL' lipolytic enzyme family.</text>
</comment>
<dbReference type="InterPro" id="IPR036514">
    <property type="entry name" value="SGNH_hydro_sf"/>
</dbReference>
<reference evidence="6" key="3">
    <citation type="submission" date="2020-12" db="UniProtKB">
        <authorList>
            <consortium name="EnsemblPlants"/>
        </authorList>
    </citation>
    <scope>IDENTIFICATION</scope>
</reference>
<dbReference type="SUPFAM" id="SSF52266">
    <property type="entry name" value="SGNH hydrolase"/>
    <property type="match status" value="1"/>
</dbReference>
<evidence type="ECO:0000313" key="7">
    <source>
        <dbReference type="Proteomes" id="UP000006727"/>
    </source>
</evidence>
<dbReference type="Proteomes" id="UP000006727">
    <property type="component" value="Chromosome 21"/>
</dbReference>
<dbReference type="CDD" id="cd01837">
    <property type="entry name" value="SGNH_plant_lipase_like"/>
    <property type="match status" value="1"/>
</dbReference>
<dbReference type="OrthoDB" id="1600564at2759"/>
<evidence type="ECO:0008006" key="8">
    <source>
        <dbReference type="Google" id="ProtNLM"/>
    </source>
</evidence>
<evidence type="ECO:0000256" key="4">
    <source>
        <dbReference type="SAM" id="SignalP"/>
    </source>
</evidence>
<evidence type="ECO:0000256" key="1">
    <source>
        <dbReference type="ARBA" id="ARBA00008668"/>
    </source>
</evidence>
<dbReference type="InterPro" id="IPR035669">
    <property type="entry name" value="SGNH_plant_lipase-like"/>
</dbReference>
<gene>
    <name evidence="6" type="primary">LOC112274452</name>
    <name evidence="5" type="ORF">PHYPA_025839</name>
</gene>
<name>A0A2K1IR05_PHYPA</name>
<dbReference type="PANTHER" id="PTHR22835:SF648">
    <property type="entry name" value="GDSL-LIKE LIPASE"/>
    <property type="match status" value="1"/>
</dbReference>
<evidence type="ECO:0000313" key="6">
    <source>
        <dbReference type="EnsemblPlants" id="Pp3c21_7510V3.1"/>
    </source>
</evidence>
<sequence length="411" mass="45596">MTRRRGGGMRAVEAFTLSLAVAFNFFEPAKAELKNCTCSAVYSFGDSLTDNGNGIATFPDQFIDSETNPNGFNFPHHAADRYCDGRLLVDYIAFGMGRKPNYAILRSIAADFTYGANFAVAGATARNNTEWVQETGFSSPFSLNVQVSWLERYKVRLQFYYAQVELNSTTRGVVYQSLPASDSLNTSLYFVYAGFQDYFFPMYYQTMTPTEALDIVDAVVDSIVAAIQRIYAFGARSIMIVNLPPMGCLPALLTLYADEDSEKYDTYGCLDSPNKVSNSHNTLLESRVADLRHNYTNATFYYADYYSVYRDVLKSPTLYGISESDTLTACCGYGGSYNFNASLFCTHSGIMNGGMVNLSYPCSNSTSYINWDGIHPTAQMNWITATLFLNGTHITPAGGFNCSADTSNWYN</sequence>
<accession>A0A2K1IR05</accession>
<dbReference type="Gene3D" id="3.40.50.1110">
    <property type="entry name" value="SGNH hydrolase"/>
    <property type="match status" value="1"/>
</dbReference>
<keyword evidence="3" id="KW-0378">Hydrolase</keyword>
<keyword evidence="2 4" id="KW-0732">Signal</keyword>
<proteinExistence type="inferred from homology"/>
<dbReference type="EnsemblPlants" id="Pp3c21_7510V3.1">
    <property type="protein sequence ID" value="Pp3c21_7510V3.1"/>
    <property type="gene ID" value="Pp3c21_7510"/>
</dbReference>
<organism evidence="5">
    <name type="scientific">Physcomitrium patens</name>
    <name type="common">Spreading-leaved earth moss</name>
    <name type="synonym">Physcomitrella patens</name>
    <dbReference type="NCBI Taxonomy" id="3218"/>
    <lineage>
        <taxon>Eukaryota</taxon>
        <taxon>Viridiplantae</taxon>
        <taxon>Streptophyta</taxon>
        <taxon>Embryophyta</taxon>
        <taxon>Bryophyta</taxon>
        <taxon>Bryophytina</taxon>
        <taxon>Bryopsida</taxon>
        <taxon>Funariidae</taxon>
        <taxon>Funariales</taxon>
        <taxon>Funariaceae</taxon>
        <taxon>Physcomitrium</taxon>
    </lineage>
</organism>
<dbReference type="RefSeq" id="XP_073385746.1">
    <property type="nucleotide sequence ID" value="XM_073529645.1"/>
</dbReference>
<feature type="signal peptide" evidence="4">
    <location>
        <begin position="1"/>
        <end position="31"/>
    </location>
</feature>
<keyword evidence="7" id="KW-1185">Reference proteome</keyword>
<dbReference type="STRING" id="3218.A0A2K1IR05"/>
<dbReference type="PANTHER" id="PTHR22835">
    <property type="entry name" value="ZINC FINGER FYVE DOMAIN CONTAINING PROTEIN"/>
    <property type="match status" value="1"/>
</dbReference>
<evidence type="ECO:0000256" key="2">
    <source>
        <dbReference type="ARBA" id="ARBA00022729"/>
    </source>
</evidence>
<feature type="chain" id="PRO_5044576254" description="GDSL esterase/lipase" evidence="4">
    <location>
        <begin position="32"/>
        <end position="411"/>
    </location>
</feature>
<dbReference type="InterPro" id="IPR001087">
    <property type="entry name" value="GDSL"/>
</dbReference>
<dbReference type="GeneID" id="112274452"/>
<dbReference type="AlphaFoldDB" id="A0A2K1IR05"/>